<gene>
    <name evidence="1" type="ORF">GA0061080_100163</name>
</gene>
<dbReference type="Proteomes" id="UP000199698">
    <property type="component" value="Unassembled WGS sequence"/>
</dbReference>
<protein>
    <submittedName>
        <fullName evidence="1">Uncharacterized protein</fullName>
    </submittedName>
</protein>
<dbReference type="EMBL" id="FMBA01000001">
    <property type="protein sequence ID" value="SCB72867.1"/>
    <property type="molecule type" value="Genomic_DNA"/>
</dbReference>
<name>A0A1C3YRZ3_9GAMM</name>
<reference evidence="2" key="1">
    <citation type="submission" date="2016-08" db="EMBL/GenBank/DDBJ databases">
        <authorList>
            <person name="Varghese N."/>
            <person name="Submissions Spin"/>
        </authorList>
    </citation>
    <scope>NUCLEOTIDE SEQUENCE [LARGE SCALE GENOMIC DNA]</scope>
    <source>
        <strain evidence="2">R-53144</strain>
    </source>
</reference>
<sequence length="55" mass="6576">MFSKYLAIRKIKNKNLNTCKAISEKTPYAFLEDYFNHEVQTTRCLPTFKLLILYN</sequence>
<evidence type="ECO:0000313" key="1">
    <source>
        <dbReference type="EMBL" id="SCB72867.1"/>
    </source>
</evidence>
<dbReference type="AlphaFoldDB" id="A0A1C3YRZ3"/>
<accession>A0A1C3YRZ3</accession>
<evidence type="ECO:0000313" key="2">
    <source>
        <dbReference type="Proteomes" id="UP000199698"/>
    </source>
</evidence>
<organism evidence="1 2">
    <name type="scientific">Gilliamella intestini</name>
    <dbReference type="NCBI Taxonomy" id="1798183"/>
    <lineage>
        <taxon>Bacteria</taxon>
        <taxon>Pseudomonadati</taxon>
        <taxon>Pseudomonadota</taxon>
        <taxon>Gammaproteobacteria</taxon>
        <taxon>Orbales</taxon>
        <taxon>Orbaceae</taxon>
        <taxon>Gilliamella</taxon>
    </lineage>
</organism>
<proteinExistence type="predicted"/>
<keyword evidence="2" id="KW-1185">Reference proteome</keyword>